<keyword evidence="2" id="KW-0813">Transport</keyword>
<keyword evidence="7" id="KW-0411">Iron-sulfur</keyword>
<keyword evidence="11" id="KW-1185">Reference proteome</keyword>
<dbReference type="Pfam" id="PF00111">
    <property type="entry name" value="Fer2"/>
    <property type="match status" value="1"/>
</dbReference>
<comment type="similarity">
    <text evidence="1">Belongs to the 2Fe2S plant-type ferredoxin family.</text>
</comment>
<evidence type="ECO:0000256" key="6">
    <source>
        <dbReference type="ARBA" id="ARBA00023004"/>
    </source>
</evidence>
<comment type="caution">
    <text evidence="10">The sequence shown here is derived from an EMBL/GenBank/DDBJ whole genome shotgun (WGS) entry which is preliminary data.</text>
</comment>
<feature type="domain" description="2Fe-2S ferredoxin-type" evidence="9">
    <location>
        <begin position="1"/>
        <end position="88"/>
    </location>
</feature>
<keyword evidence="3" id="KW-0001">2Fe-2S</keyword>
<dbReference type="SUPFAM" id="SSF54292">
    <property type="entry name" value="2Fe-2S ferredoxin-like"/>
    <property type="match status" value="1"/>
</dbReference>
<name>A0A6N9HJ17_9BURK</name>
<organism evidence="10 11">
    <name type="scientific">Pseudoduganella guangdongensis</name>
    <dbReference type="NCBI Taxonomy" id="2692179"/>
    <lineage>
        <taxon>Bacteria</taxon>
        <taxon>Pseudomonadati</taxon>
        <taxon>Pseudomonadota</taxon>
        <taxon>Betaproteobacteria</taxon>
        <taxon>Burkholderiales</taxon>
        <taxon>Oxalobacteraceae</taxon>
        <taxon>Telluria group</taxon>
        <taxon>Pseudoduganella</taxon>
    </lineage>
</organism>
<keyword evidence="4" id="KW-0479">Metal-binding</keyword>
<evidence type="ECO:0000256" key="2">
    <source>
        <dbReference type="ARBA" id="ARBA00022448"/>
    </source>
</evidence>
<evidence type="ECO:0000256" key="1">
    <source>
        <dbReference type="ARBA" id="ARBA00007874"/>
    </source>
</evidence>
<evidence type="ECO:0000259" key="9">
    <source>
        <dbReference type="PROSITE" id="PS51085"/>
    </source>
</evidence>
<dbReference type="PANTHER" id="PTHR43112:SF3">
    <property type="entry name" value="FERREDOXIN-2, CHLOROPLASTIC"/>
    <property type="match status" value="1"/>
</dbReference>
<evidence type="ECO:0000313" key="11">
    <source>
        <dbReference type="Proteomes" id="UP000448575"/>
    </source>
</evidence>
<keyword evidence="6" id="KW-0408">Iron</keyword>
<protein>
    <submittedName>
        <fullName evidence="10">2Fe-2S iron-sulfur cluster binding domain-containing protein</fullName>
    </submittedName>
</protein>
<evidence type="ECO:0000256" key="5">
    <source>
        <dbReference type="ARBA" id="ARBA00022982"/>
    </source>
</evidence>
<accession>A0A6N9HJ17</accession>
<sequence length="91" mass="9625">MRVEPKGLSFETDGEASLLDAAARGGVVLPSSCRNGTCRTCVCRVHSGSARHLIEWPGLSLDEKREGYILPCVAVATSDLVLEAPAARRSG</sequence>
<dbReference type="GO" id="GO:0046872">
    <property type="term" value="F:metal ion binding"/>
    <property type="evidence" value="ECO:0007669"/>
    <property type="project" value="UniProtKB-KW"/>
</dbReference>
<proteinExistence type="inferred from homology"/>
<gene>
    <name evidence="10" type="ORF">GTP41_14870</name>
</gene>
<evidence type="ECO:0000313" key="10">
    <source>
        <dbReference type="EMBL" id="MYN03376.1"/>
    </source>
</evidence>
<dbReference type="PANTHER" id="PTHR43112">
    <property type="entry name" value="FERREDOXIN"/>
    <property type="match status" value="1"/>
</dbReference>
<reference evidence="10 11" key="1">
    <citation type="submission" date="2019-12" db="EMBL/GenBank/DDBJ databases">
        <title>Novel species isolated from a subtropical stream in China.</title>
        <authorList>
            <person name="Lu H."/>
        </authorList>
    </citation>
    <scope>NUCLEOTIDE SEQUENCE [LARGE SCALE GENOMIC DNA]</scope>
    <source>
        <strain evidence="10 11">DS3</strain>
    </source>
</reference>
<dbReference type="InterPro" id="IPR001041">
    <property type="entry name" value="2Fe-2S_ferredoxin-type"/>
</dbReference>
<evidence type="ECO:0000256" key="7">
    <source>
        <dbReference type="ARBA" id="ARBA00023014"/>
    </source>
</evidence>
<dbReference type="InterPro" id="IPR012675">
    <property type="entry name" value="Beta-grasp_dom_sf"/>
</dbReference>
<dbReference type="Gene3D" id="3.10.20.30">
    <property type="match status" value="1"/>
</dbReference>
<dbReference type="RefSeq" id="WP_161026379.1">
    <property type="nucleotide sequence ID" value="NZ_WWCJ01000009.1"/>
</dbReference>
<dbReference type="CDD" id="cd00207">
    <property type="entry name" value="fer2"/>
    <property type="match status" value="1"/>
</dbReference>
<dbReference type="PROSITE" id="PS51085">
    <property type="entry name" value="2FE2S_FER_2"/>
    <property type="match status" value="1"/>
</dbReference>
<comment type="cofactor">
    <cofactor evidence="8">
        <name>[2Fe-2S] cluster</name>
        <dbReference type="ChEBI" id="CHEBI:190135"/>
    </cofactor>
</comment>
<evidence type="ECO:0000256" key="4">
    <source>
        <dbReference type="ARBA" id="ARBA00022723"/>
    </source>
</evidence>
<dbReference type="AlphaFoldDB" id="A0A6N9HJ17"/>
<keyword evidence="5" id="KW-0249">Electron transport</keyword>
<dbReference type="InterPro" id="IPR036010">
    <property type="entry name" value="2Fe-2S_ferredoxin-like_sf"/>
</dbReference>
<dbReference type="EMBL" id="WWCJ01000009">
    <property type="protein sequence ID" value="MYN03376.1"/>
    <property type="molecule type" value="Genomic_DNA"/>
</dbReference>
<evidence type="ECO:0000256" key="8">
    <source>
        <dbReference type="ARBA" id="ARBA00034078"/>
    </source>
</evidence>
<dbReference type="GO" id="GO:0051537">
    <property type="term" value="F:2 iron, 2 sulfur cluster binding"/>
    <property type="evidence" value="ECO:0007669"/>
    <property type="project" value="UniProtKB-KW"/>
</dbReference>
<evidence type="ECO:0000256" key="3">
    <source>
        <dbReference type="ARBA" id="ARBA00022714"/>
    </source>
</evidence>
<dbReference type="Proteomes" id="UP000448575">
    <property type="component" value="Unassembled WGS sequence"/>
</dbReference>